<organism evidence="1 2">
    <name type="scientific">Araneus ventricosus</name>
    <name type="common">Orbweaver spider</name>
    <name type="synonym">Epeira ventricosa</name>
    <dbReference type="NCBI Taxonomy" id="182803"/>
    <lineage>
        <taxon>Eukaryota</taxon>
        <taxon>Metazoa</taxon>
        <taxon>Ecdysozoa</taxon>
        <taxon>Arthropoda</taxon>
        <taxon>Chelicerata</taxon>
        <taxon>Arachnida</taxon>
        <taxon>Araneae</taxon>
        <taxon>Araneomorphae</taxon>
        <taxon>Entelegynae</taxon>
        <taxon>Araneoidea</taxon>
        <taxon>Araneidae</taxon>
        <taxon>Araneus</taxon>
    </lineage>
</organism>
<evidence type="ECO:0000313" key="1">
    <source>
        <dbReference type="EMBL" id="GBM06304.1"/>
    </source>
</evidence>
<name>A0A4Y2CR09_ARAVE</name>
<keyword evidence="2" id="KW-1185">Reference proteome</keyword>
<accession>A0A4Y2CR09</accession>
<dbReference type="EMBL" id="BGPR01000226">
    <property type="protein sequence ID" value="GBM06304.1"/>
    <property type="molecule type" value="Genomic_DNA"/>
</dbReference>
<dbReference type="Proteomes" id="UP000499080">
    <property type="component" value="Unassembled WGS sequence"/>
</dbReference>
<comment type="caution">
    <text evidence="1">The sequence shown here is derived from an EMBL/GenBank/DDBJ whole genome shotgun (WGS) entry which is preliminary data.</text>
</comment>
<dbReference type="AlphaFoldDB" id="A0A4Y2CR09"/>
<reference evidence="1 2" key="1">
    <citation type="journal article" date="2019" name="Sci. Rep.">
        <title>Orb-weaving spider Araneus ventricosus genome elucidates the spidroin gene catalogue.</title>
        <authorList>
            <person name="Kono N."/>
            <person name="Nakamura H."/>
            <person name="Ohtoshi R."/>
            <person name="Moran D.A.P."/>
            <person name="Shinohara A."/>
            <person name="Yoshida Y."/>
            <person name="Fujiwara M."/>
            <person name="Mori M."/>
            <person name="Tomita M."/>
            <person name="Arakawa K."/>
        </authorList>
    </citation>
    <scope>NUCLEOTIDE SEQUENCE [LARGE SCALE GENOMIC DNA]</scope>
</reference>
<protein>
    <submittedName>
        <fullName evidence="1">Uncharacterized protein</fullName>
    </submittedName>
</protein>
<sequence length="104" mass="11656">MQPFIFPPKGSICKMPALLVLRGGKGLSHPQTGGPLALQEIEALHNAENSEETYFNVTRYLWCSVPLDTGDVIGIRRIVFLEGDSSSKCFITFRSFMRGYIIQF</sequence>
<proteinExistence type="predicted"/>
<evidence type="ECO:0000313" key="2">
    <source>
        <dbReference type="Proteomes" id="UP000499080"/>
    </source>
</evidence>
<gene>
    <name evidence="1" type="ORF">AVEN_208986_1</name>
</gene>